<keyword evidence="2" id="KW-0012">Acyltransferase</keyword>
<dbReference type="InParanoid" id="U2FDN5"/>
<evidence type="ECO:0000313" key="2">
    <source>
        <dbReference type="EMBL" id="ERJ11090.1"/>
    </source>
</evidence>
<dbReference type="CDD" id="cd04301">
    <property type="entry name" value="NAT_SF"/>
    <property type="match status" value="1"/>
</dbReference>
<dbReference type="STRING" id="1033810.HLPCO_002829"/>
<dbReference type="EC" id="2.3.1.57" evidence="2"/>
<dbReference type="Gene3D" id="3.40.630.30">
    <property type="match status" value="1"/>
</dbReference>
<accession>U2FDN5</accession>
<reference evidence="2 3" key="2">
    <citation type="journal article" date="2013" name="PLoS ONE">
        <title>INDIGO - INtegrated Data Warehouse of MIcrobial GenOmes with Examples from the Red Sea Extremophiles.</title>
        <authorList>
            <person name="Alam I."/>
            <person name="Antunes A."/>
            <person name="Kamau A.A."/>
            <person name="Ba Alawi W."/>
            <person name="Kalkatawi M."/>
            <person name="Stingl U."/>
            <person name="Bajic V.B."/>
        </authorList>
    </citation>
    <scope>NUCLEOTIDE SEQUENCE [LARGE SCALE GENOMIC DNA]</scope>
    <source>
        <strain evidence="2 3">SSD-17B</strain>
    </source>
</reference>
<dbReference type="GO" id="GO:0004145">
    <property type="term" value="F:diamine N-acetyltransferase activity"/>
    <property type="evidence" value="ECO:0007669"/>
    <property type="project" value="UniProtKB-EC"/>
</dbReference>
<protein>
    <submittedName>
        <fullName evidence="2">Diamine N-acetyltransferase protein</fullName>
        <ecNumber evidence="2">2.3.1.57</ecNumber>
    </submittedName>
</protein>
<dbReference type="OrthoDB" id="9127144at2"/>
<sequence length="144" mass="17006">MVRIEKLHEQNVKDCLHLKVTEDQDSFVSSFTESLAKAFIYYNQVTPFVIYNGTRVVGFILIRFNPDQNNYFIWQFLIDQHDQGKGYGEKALLQTIDWIRMDPRNQEIVTTYKIGNEKAVNLFNKFGFEQFEKIEDEVNVKLSL</sequence>
<keyword evidence="3" id="KW-1185">Reference proteome</keyword>
<dbReference type="Proteomes" id="UP000005707">
    <property type="component" value="Unassembled WGS sequence"/>
</dbReference>
<dbReference type="RefSeq" id="WP_008824690.1">
    <property type="nucleotide sequence ID" value="NZ_AFNU02000016.1"/>
</dbReference>
<keyword evidence="2" id="KW-0808">Transferase</keyword>
<name>U2FDN5_9MOLU</name>
<feature type="domain" description="N-acetyltransferase" evidence="1">
    <location>
        <begin position="2"/>
        <end position="144"/>
    </location>
</feature>
<evidence type="ECO:0000259" key="1">
    <source>
        <dbReference type="PROSITE" id="PS51186"/>
    </source>
</evidence>
<reference evidence="2 3" key="1">
    <citation type="journal article" date="2011" name="J. Bacteriol.">
        <title>Genome sequence of Haloplasma contractile, an unusual contractile bacterium from a deep-sea anoxic brine lake.</title>
        <authorList>
            <person name="Antunes A."/>
            <person name="Alam I."/>
            <person name="El Dorry H."/>
            <person name="Siam R."/>
            <person name="Robertson A."/>
            <person name="Bajic V.B."/>
            <person name="Stingl U."/>
        </authorList>
    </citation>
    <scope>NUCLEOTIDE SEQUENCE [LARGE SCALE GENOMIC DNA]</scope>
    <source>
        <strain evidence="2 3">SSD-17B</strain>
    </source>
</reference>
<dbReference type="InterPro" id="IPR016181">
    <property type="entry name" value="Acyl_CoA_acyltransferase"/>
</dbReference>
<dbReference type="eggNOG" id="COG0456">
    <property type="taxonomic scope" value="Bacteria"/>
</dbReference>
<organism evidence="2 3">
    <name type="scientific">Haloplasma contractile SSD-17B</name>
    <dbReference type="NCBI Taxonomy" id="1033810"/>
    <lineage>
        <taxon>Bacteria</taxon>
        <taxon>Bacillati</taxon>
        <taxon>Mycoplasmatota</taxon>
        <taxon>Mollicutes</taxon>
        <taxon>Haloplasmatales</taxon>
        <taxon>Haloplasmataceae</taxon>
        <taxon>Haloplasma</taxon>
    </lineage>
</organism>
<dbReference type="Pfam" id="PF00583">
    <property type="entry name" value="Acetyltransf_1"/>
    <property type="match status" value="1"/>
</dbReference>
<gene>
    <name evidence="2" type="ORF">HLPCO_002829</name>
</gene>
<proteinExistence type="predicted"/>
<dbReference type="InterPro" id="IPR000182">
    <property type="entry name" value="GNAT_dom"/>
</dbReference>
<dbReference type="SUPFAM" id="SSF55729">
    <property type="entry name" value="Acyl-CoA N-acyltransferases (Nat)"/>
    <property type="match status" value="1"/>
</dbReference>
<dbReference type="PROSITE" id="PS51186">
    <property type="entry name" value="GNAT"/>
    <property type="match status" value="1"/>
</dbReference>
<dbReference type="EMBL" id="AFNU02000016">
    <property type="protein sequence ID" value="ERJ11090.1"/>
    <property type="molecule type" value="Genomic_DNA"/>
</dbReference>
<dbReference type="AlphaFoldDB" id="U2FDN5"/>
<evidence type="ECO:0000313" key="3">
    <source>
        <dbReference type="Proteomes" id="UP000005707"/>
    </source>
</evidence>
<comment type="caution">
    <text evidence="2">The sequence shown here is derived from an EMBL/GenBank/DDBJ whole genome shotgun (WGS) entry which is preliminary data.</text>
</comment>